<gene>
    <name evidence="2" type="primary">ORFX</name>
</gene>
<proteinExistence type="predicted"/>
<accession>A0A6M3R3T7</accession>
<evidence type="ECO:0000313" key="1">
    <source>
        <dbReference type="EMBL" id="QJC63552.1"/>
    </source>
</evidence>
<dbReference type="EMBL" id="MN433949">
    <property type="protein sequence ID" value="QJC63557.1"/>
    <property type="molecule type" value="Genomic_DNA"/>
</dbReference>
<name>A0A6M3R3T7_9VIRU</name>
<evidence type="ECO:0000313" key="2">
    <source>
        <dbReference type="EMBL" id="QJC63557.1"/>
    </source>
</evidence>
<reference evidence="2" key="1">
    <citation type="journal article" date="2020" name="Viruses">
        <title>A Complex of Badnavirus Species Infecting Cacao Reveals Mixed Infections, Extensive Genomic Variability, and Interspecific Recombination.</title>
        <authorList>
            <person name="Ramos-Sobrinho R."/>
            <person name="Chingandu N."/>
            <person name="A Gutierrez O."/>
            <person name="Marelli J.P."/>
            <person name="K Brown J."/>
        </authorList>
    </citation>
    <scope>NUCLEOTIDE SEQUENCE</scope>
    <source>
        <strain evidence="1">Krag1</strain>
        <strain evidence="2">Krag5</strain>
    </source>
</reference>
<protein>
    <submittedName>
        <fullName evidence="2">Uncharacterized protein</fullName>
    </submittedName>
</protein>
<sequence>MKVLMKKDQVSQFGIRRKKKKKMNTIPTSIWLIYKRKKMSGKKSPPVYKKK</sequence>
<dbReference type="EMBL" id="MN433948">
    <property type="protein sequence ID" value="QJC63552.1"/>
    <property type="molecule type" value="Genomic_DNA"/>
</dbReference>
<organism evidence="2">
    <name type="scientific">Cacao swollen shoot virus</name>
    <dbReference type="NCBI Taxonomy" id="31559"/>
    <lineage>
        <taxon>Viruses</taxon>
        <taxon>Riboviria</taxon>
        <taxon>Pararnavirae</taxon>
        <taxon>Artverviricota</taxon>
        <taxon>Revtraviricetes</taxon>
        <taxon>Ortervirales</taxon>
        <taxon>Caulimoviridae</taxon>
        <taxon>Badnavirus</taxon>
        <taxon>Badnavirus etainflatheobromae</taxon>
    </lineage>
</organism>